<dbReference type="PANTHER" id="PTHR43435:SF4">
    <property type="entry name" value="FGGY CARBOHYDRATE KINASE DOMAIN-CONTAINING PROTEIN"/>
    <property type="match status" value="1"/>
</dbReference>
<accession>A0A915KLC5</accession>
<evidence type="ECO:0000313" key="4">
    <source>
        <dbReference type="Proteomes" id="UP000887565"/>
    </source>
</evidence>
<organism evidence="4 5">
    <name type="scientific">Romanomermis culicivorax</name>
    <name type="common">Nematode worm</name>
    <dbReference type="NCBI Taxonomy" id="13658"/>
    <lineage>
        <taxon>Eukaryota</taxon>
        <taxon>Metazoa</taxon>
        <taxon>Ecdysozoa</taxon>
        <taxon>Nematoda</taxon>
        <taxon>Enoplea</taxon>
        <taxon>Dorylaimia</taxon>
        <taxon>Mermithida</taxon>
        <taxon>Mermithoidea</taxon>
        <taxon>Mermithidae</taxon>
        <taxon>Romanomermis</taxon>
    </lineage>
</organism>
<protein>
    <submittedName>
        <fullName evidence="5">Carbohydrate kinase FGGY C-terminal domain-containing protein</fullName>
    </submittedName>
</protein>
<dbReference type="Gene3D" id="3.30.420.40">
    <property type="match status" value="1"/>
</dbReference>
<keyword evidence="4" id="KW-1185">Reference proteome</keyword>
<dbReference type="Pfam" id="PF02782">
    <property type="entry name" value="FGGY_C"/>
    <property type="match status" value="1"/>
</dbReference>
<dbReference type="SUPFAM" id="SSF53067">
    <property type="entry name" value="Actin-like ATPase domain"/>
    <property type="match status" value="1"/>
</dbReference>
<keyword evidence="2" id="KW-0418">Kinase</keyword>
<dbReference type="GO" id="GO:0019150">
    <property type="term" value="F:D-ribulokinase activity"/>
    <property type="evidence" value="ECO:0007669"/>
    <property type="project" value="TreeGrafter"/>
</dbReference>
<feature type="domain" description="Carbohydrate kinase FGGY C-terminal" evidence="3">
    <location>
        <begin position="87"/>
        <end position="317"/>
    </location>
</feature>
<dbReference type="GO" id="GO:0005737">
    <property type="term" value="C:cytoplasm"/>
    <property type="evidence" value="ECO:0007669"/>
    <property type="project" value="TreeGrafter"/>
</dbReference>
<dbReference type="Proteomes" id="UP000887565">
    <property type="component" value="Unplaced"/>
</dbReference>
<keyword evidence="1" id="KW-0808">Transferase</keyword>
<evidence type="ECO:0000256" key="1">
    <source>
        <dbReference type="ARBA" id="ARBA00022679"/>
    </source>
</evidence>
<proteinExistence type="predicted"/>
<dbReference type="GO" id="GO:0019321">
    <property type="term" value="P:pentose metabolic process"/>
    <property type="evidence" value="ECO:0007669"/>
    <property type="project" value="TreeGrafter"/>
</dbReference>
<evidence type="ECO:0000256" key="2">
    <source>
        <dbReference type="ARBA" id="ARBA00022777"/>
    </source>
</evidence>
<dbReference type="InterPro" id="IPR043129">
    <property type="entry name" value="ATPase_NBD"/>
</dbReference>
<reference evidence="5" key="1">
    <citation type="submission" date="2022-11" db="UniProtKB">
        <authorList>
            <consortium name="WormBaseParasite"/>
        </authorList>
    </citation>
    <scope>IDENTIFICATION</scope>
</reference>
<name>A0A915KLC5_ROMCU</name>
<dbReference type="WBParaSite" id="nRc.2.0.1.t39571-RA">
    <property type="protein sequence ID" value="nRc.2.0.1.t39571-RA"/>
    <property type="gene ID" value="nRc.2.0.1.g39571"/>
</dbReference>
<dbReference type="OMA" id="THETHIL"/>
<evidence type="ECO:0000259" key="3">
    <source>
        <dbReference type="Pfam" id="PF02782"/>
    </source>
</evidence>
<dbReference type="InterPro" id="IPR018485">
    <property type="entry name" value="FGGY_C"/>
</dbReference>
<dbReference type="AlphaFoldDB" id="A0A915KLC5"/>
<evidence type="ECO:0000313" key="5">
    <source>
        <dbReference type="WBParaSite" id="nRc.2.0.1.t39571-RA"/>
    </source>
</evidence>
<sequence>MLSSKQALFAGLRKLIENNFWKIGPIMSKPGAPLDQGLIGSSSRDMGLMPGTAVAVGMIDAHAGCLGILFTKTGDEQIDQLEITEKLALICGTSTCHMAFTKNPIHVPGVWGPYPGVVFPDLYLLEAGQSSAGPILDEMAKKCFLMIEKLPVYHNQTSTRMIKYQKLMCQKLDEYVERHGLVTTFSLAESIHVWPDYYGNRSPYADSAMTGAVLGLKLESPDYCGGVEYALGLYLAHVQAMALMTRLIMDSIECEKRYQFSSKTSQKFKALYLCGGLQRNAYFVQAHSDVCLLPVILTESSRDEPVARGAAVLGAAASGDFGSLEEAATSLGARGRLIKPDRQMVDYYARKYEIFRKIGDLMLEIRKEKSSD</sequence>
<dbReference type="PANTHER" id="PTHR43435">
    <property type="entry name" value="RIBULOKINASE"/>
    <property type="match status" value="1"/>
</dbReference>